<gene>
    <name evidence="2" type="ORF">MRATA1EN1_LOCUS15018</name>
</gene>
<reference evidence="2" key="1">
    <citation type="submission" date="2023-04" db="EMBL/GenBank/DDBJ databases">
        <authorList>
            <consortium name="ELIXIR-Norway"/>
        </authorList>
    </citation>
    <scope>NUCLEOTIDE SEQUENCE [LARGE SCALE GENOMIC DNA]</scope>
</reference>
<dbReference type="Proteomes" id="UP001176941">
    <property type="component" value="Chromosome 25"/>
</dbReference>
<name>A0ABN8YZG0_RANTA</name>
<feature type="compositionally biased region" description="Basic residues" evidence="1">
    <location>
        <begin position="73"/>
        <end position="87"/>
    </location>
</feature>
<sequence>MRRDSRSAPAAVSGNTRNMLEGSGNAQIPSAHRGGPARLRDTRTERSFFPVYRTRLERKEPWEAAHWGEPRGWPHRRAAGPRGRRHGGERGGPQPGSGRRVLREDKGSQREAGQGARGAASGRRRRVQTRAGRGRQLPAGGGGSGCGLGPRPDG</sequence>
<feature type="region of interest" description="Disordered" evidence="1">
    <location>
        <begin position="1"/>
        <end position="154"/>
    </location>
</feature>
<dbReference type="EMBL" id="OX459961">
    <property type="protein sequence ID" value="CAI9166056.1"/>
    <property type="molecule type" value="Genomic_DNA"/>
</dbReference>
<feature type="compositionally biased region" description="Basic and acidic residues" evidence="1">
    <location>
        <begin position="54"/>
        <end position="69"/>
    </location>
</feature>
<feature type="compositionally biased region" description="Low complexity" evidence="1">
    <location>
        <begin position="110"/>
        <end position="121"/>
    </location>
</feature>
<protein>
    <submittedName>
        <fullName evidence="2">Uncharacterized protein</fullName>
    </submittedName>
</protein>
<proteinExistence type="predicted"/>
<feature type="compositionally biased region" description="Polar residues" evidence="1">
    <location>
        <begin position="13"/>
        <end position="28"/>
    </location>
</feature>
<accession>A0ABN8YZG0</accession>
<evidence type="ECO:0000313" key="3">
    <source>
        <dbReference type="Proteomes" id="UP001176941"/>
    </source>
</evidence>
<feature type="compositionally biased region" description="Low complexity" evidence="1">
    <location>
        <begin position="129"/>
        <end position="138"/>
    </location>
</feature>
<evidence type="ECO:0000313" key="2">
    <source>
        <dbReference type="EMBL" id="CAI9166056.1"/>
    </source>
</evidence>
<feature type="compositionally biased region" description="Gly residues" evidence="1">
    <location>
        <begin position="139"/>
        <end position="148"/>
    </location>
</feature>
<organism evidence="2 3">
    <name type="scientific">Rangifer tarandus platyrhynchus</name>
    <name type="common">Svalbard reindeer</name>
    <dbReference type="NCBI Taxonomy" id="3082113"/>
    <lineage>
        <taxon>Eukaryota</taxon>
        <taxon>Metazoa</taxon>
        <taxon>Chordata</taxon>
        <taxon>Craniata</taxon>
        <taxon>Vertebrata</taxon>
        <taxon>Euteleostomi</taxon>
        <taxon>Mammalia</taxon>
        <taxon>Eutheria</taxon>
        <taxon>Laurasiatheria</taxon>
        <taxon>Artiodactyla</taxon>
        <taxon>Ruminantia</taxon>
        <taxon>Pecora</taxon>
        <taxon>Cervidae</taxon>
        <taxon>Odocoileinae</taxon>
        <taxon>Rangifer</taxon>
    </lineage>
</organism>
<evidence type="ECO:0000256" key="1">
    <source>
        <dbReference type="SAM" id="MobiDB-lite"/>
    </source>
</evidence>
<keyword evidence="3" id="KW-1185">Reference proteome</keyword>